<feature type="region of interest" description="Disordered" evidence="1">
    <location>
        <begin position="84"/>
        <end position="125"/>
    </location>
</feature>
<keyword evidence="3" id="KW-1185">Reference proteome</keyword>
<dbReference type="Proteomes" id="UP001280121">
    <property type="component" value="Unassembled WGS sequence"/>
</dbReference>
<feature type="compositionally biased region" description="Basic and acidic residues" evidence="1">
    <location>
        <begin position="100"/>
        <end position="110"/>
    </location>
</feature>
<comment type="caution">
    <text evidence="2">The sequence shown here is derived from an EMBL/GenBank/DDBJ whole genome shotgun (WGS) entry which is preliminary data.</text>
</comment>
<sequence>MILGADIVMVVVGLWAVYLRPWMMRFAGEMVEVVSCALHSSTPVGSCVCLDLASAATSMILKSNSSLQQDGSLHSLRHLAIRNAKRKNKQRKQAPVGGEAARRRGVDRGGGKCSDSGTHSGEVQR</sequence>
<dbReference type="EMBL" id="JANJYI010000008">
    <property type="protein sequence ID" value="KAK2639143.1"/>
    <property type="molecule type" value="Genomic_DNA"/>
</dbReference>
<evidence type="ECO:0000313" key="2">
    <source>
        <dbReference type="EMBL" id="KAK2639143.1"/>
    </source>
</evidence>
<evidence type="ECO:0000256" key="1">
    <source>
        <dbReference type="SAM" id="MobiDB-lite"/>
    </source>
</evidence>
<gene>
    <name evidence="2" type="ORF">Ddye_026938</name>
</gene>
<organism evidence="2 3">
    <name type="scientific">Dipteronia dyeriana</name>
    <dbReference type="NCBI Taxonomy" id="168575"/>
    <lineage>
        <taxon>Eukaryota</taxon>
        <taxon>Viridiplantae</taxon>
        <taxon>Streptophyta</taxon>
        <taxon>Embryophyta</taxon>
        <taxon>Tracheophyta</taxon>
        <taxon>Spermatophyta</taxon>
        <taxon>Magnoliopsida</taxon>
        <taxon>eudicotyledons</taxon>
        <taxon>Gunneridae</taxon>
        <taxon>Pentapetalae</taxon>
        <taxon>rosids</taxon>
        <taxon>malvids</taxon>
        <taxon>Sapindales</taxon>
        <taxon>Sapindaceae</taxon>
        <taxon>Hippocastanoideae</taxon>
        <taxon>Acereae</taxon>
        <taxon>Dipteronia</taxon>
    </lineage>
</organism>
<protein>
    <submittedName>
        <fullName evidence="2">Uncharacterized protein</fullName>
    </submittedName>
</protein>
<dbReference type="AlphaFoldDB" id="A0AAD9TNY1"/>
<reference evidence="2" key="1">
    <citation type="journal article" date="2023" name="Plant J.">
        <title>Genome sequences and population genomics provide insights into the demographic history, inbreeding, and mutation load of two 'living fossil' tree species of Dipteronia.</title>
        <authorList>
            <person name="Feng Y."/>
            <person name="Comes H.P."/>
            <person name="Chen J."/>
            <person name="Zhu S."/>
            <person name="Lu R."/>
            <person name="Zhang X."/>
            <person name="Li P."/>
            <person name="Qiu J."/>
            <person name="Olsen K.M."/>
            <person name="Qiu Y."/>
        </authorList>
    </citation>
    <scope>NUCLEOTIDE SEQUENCE</scope>
    <source>
        <strain evidence="2">KIB01</strain>
    </source>
</reference>
<proteinExistence type="predicted"/>
<evidence type="ECO:0000313" key="3">
    <source>
        <dbReference type="Proteomes" id="UP001280121"/>
    </source>
</evidence>
<feature type="compositionally biased region" description="Polar residues" evidence="1">
    <location>
        <begin position="115"/>
        <end position="125"/>
    </location>
</feature>
<name>A0AAD9TNY1_9ROSI</name>
<accession>A0AAD9TNY1</accession>